<dbReference type="Gene3D" id="3.40.1390.10">
    <property type="entry name" value="MurE/MurF, N-terminal domain"/>
    <property type="match status" value="1"/>
</dbReference>
<feature type="binding site" evidence="7">
    <location>
        <position position="205"/>
    </location>
    <ligand>
        <name>UDP-N-acetyl-alpha-D-muramoyl-L-alanyl-D-glutamate</name>
        <dbReference type="ChEBI" id="CHEBI:83900"/>
    </ligand>
</feature>
<keyword evidence="7" id="KW-0460">Magnesium</keyword>
<keyword evidence="7" id="KW-0067">ATP-binding</keyword>
<dbReference type="RefSeq" id="WP_158028839.1">
    <property type="nucleotide sequence ID" value="NZ_BMHG01000001.1"/>
</dbReference>
<comment type="subcellular location">
    <subcellularLocation>
        <location evidence="7 8">Cytoplasm</location>
    </subcellularLocation>
</comment>
<dbReference type="InterPro" id="IPR013221">
    <property type="entry name" value="Mur_ligase_cen"/>
</dbReference>
<dbReference type="EC" id="6.3.2.-" evidence="7"/>
<dbReference type="InterPro" id="IPR035911">
    <property type="entry name" value="MurE/MurF_N"/>
</dbReference>
<dbReference type="SUPFAM" id="SSF53623">
    <property type="entry name" value="MurD-like peptide ligases, catalytic domain"/>
    <property type="match status" value="1"/>
</dbReference>
<dbReference type="GO" id="GO:0009252">
    <property type="term" value="P:peptidoglycan biosynthetic process"/>
    <property type="evidence" value="ECO:0007669"/>
    <property type="project" value="UniProtKB-UniRule"/>
</dbReference>
<dbReference type="Pfam" id="PF08245">
    <property type="entry name" value="Mur_ligase_M"/>
    <property type="match status" value="1"/>
</dbReference>
<feature type="binding site" evidence="7">
    <location>
        <position position="43"/>
    </location>
    <ligand>
        <name>UDP-N-acetyl-alpha-D-muramoyl-L-alanyl-D-glutamate</name>
        <dbReference type="ChEBI" id="CHEBI:83900"/>
    </ligand>
</feature>
<feature type="domain" description="Mur ligase N-terminal catalytic" evidence="9">
    <location>
        <begin position="35"/>
        <end position="111"/>
    </location>
</feature>
<dbReference type="GO" id="GO:0071555">
    <property type="term" value="P:cell wall organization"/>
    <property type="evidence" value="ECO:0007669"/>
    <property type="project" value="UniProtKB-KW"/>
</dbReference>
<proteinExistence type="inferred from homology"/>
<comment type="PTM">
    <text evidence="7">Carboxylation is probably crucial for Mg(2+) binding and, consequently, for the gamma-phosphate positioning of ATP.</text>
</comment>
<evidence type="ECO:0000256" key="4">
    <source>
        <dbReference type="ARBA" id="ARBA00022984"/>
    </source>
</evidence>
<dbReference type="GO" id="GO:0008360">
    <property type="term" value="P:regulation of cell shape"/>
    <property type="evidence" value="ECO:0007669"/>
    <property type="project" value="UniProtKB-KW"/>
</dbReference>
<dbReference type="OrthoDB" id="9800958at2"/>
<dbReference type="GO" id="GO:0016881">
    <property type="term" value="F:acid-amino acid ligase activity"/>
    <property type="evidence" value="ECO:0007669"/>
    <property type="project" value="UniProtKB-UniRule"/>
</dbReference>
<dbReference type="GO" id="GO:0005737">
    <property type="term" value="C:cytoplasm"/>
    <property type="evidence" value="ECO:0007669"/>
    <property type="project" value="UniProtKB-SubCell"/>
</dbReference>
<dbReference type="Pfam" id="PF01225">
    <property type="entry name" value="Mur_ligase"/>
    <property type="match status" value="1"/>
</dbReference>
<evidence type="ECO:0000256" key="5">
    <source>
        <dbReference type="ARBA" id="ARBA00023306"/>
    </source>
</evidence>
<evidence type="ECO:0000313" key="13">
    <source>
        <dbReference type="Proteomes" id="UP000431744"/>
    </source>
</evidence>
<dbReference type="InterPro" id="IPR005761">
    <property type="entry name" value="UDP-N-AcMur-Glu-dNH2Pim_ligase"/>
</dbReference>
<dbReference type="EMBL" id="WBJY01000001">
    <property type="protein sequence ID" value="KAB1650255.1"/>
    <property type="molecule type" value="Genomic_DNA"/>
</dbReference>
<evidence type="ECO:0000256" key="3">
    <source>
        <dbReference type="ARBA" id="ARBA00022960"/>
    </source>
</evidence>
<feature type="domain" description="Mur ligase central" evidence="11">
    <location>
        <begin position="126"/>
        <end position="327"/>
    </location>
</feature>
<comment type="caution">
    <text evidence="12">The sequence shown here is derived from an EMBL/GenBank/DDBJ whole genome shotgun (WGS) entry which is preliminary data.</text>
</comment>
<comment type="similarity">
    <text evidence="1 7">Belongs to the MurCDEF family. MurE subfamily.</text>
</comment>
<feature type="modified residue" description="N6-carboxylysine" evidence="7">
    <location>
        <position position="237"/>
    </location>
</feature>
<keyword evidence="5 7" id="KW-0131">Cell cycle</keyword>
<feature type="domain" description="Mur ligase C-terminal" evidence="10">
    <location>
        <begin position="354"/>
        <end position="482"/>
    </location>
</feature>
<comment type="cofactor">
    <cofactor evidence="7">
        <name>Mg(2+)</name>
        <dbReference type="ChEBI" id="CHEBI:18420"/>
    </cofactor>
</comment>
<comment type="function">
    <text evidence="7">Catalyzes the addition of an amino acid to the nucleotide precursor UDP-N-acetylmuramoyl-L-alanyl-D-glutamate (UMAG) in the biosynthesis of bacterial cell-wall peptidoglycan.</text>
</comment>
<accession>A0A6H9WUA1</accession>
<organism evidence="12 13">
    <name type="scientific">Pseudoclavibacter endophyticus</name>
    <dbReference type="NCBI Taxonomy" id="1778590"/>
    <lineage>
        <taxon>Bacteria</taxon>
        <taxon>Bacillati</taxon>
        <taxon>Actinomycetota</taxon>
        <taxon>Actinomycetes</taxon>
        <taxon>Micrococcales</taxon>
        <taxon>Microbacteriaceae</taxon>
        <taxon>Pseudoclavibacter</taxon>
    </lineage>
</organism>
<dbReference type="HAMAP" id="MF_00208">
    <property type="entry name" value="MurE"/>
    <property type="match status" value="1"/>
</dbReference>
<dbReference type="InterPro" id="IPR036615">
    <property type="entry name" value="Mur_ligase_C_dom_sf"/>
</dbReference>
<sequence>MPAASIRPLHPVARSLSELAVRFGLEEPDGVDQVEVTGVAISSFDVRAGDLFVGLCGTRTHGAAFSPQAVAAGAVAVLTDADGAKLVADAGVTVPVLVTDSPREALGEVAAWVYRTDHDEPKLFGITGTNGKTTVAYLLDALLTQLGAVTGLSTTVERRIGDERIEATLTTPEASELHALIARMREEGVHAASIEVSAQAVTRHRIDGLAFDVVGFTNLSHDHLDDYAGFDDYFAAKLALFTPECARRGVVSLDSRWGSDLVENSRIPVTTVASRADTDADWHIEVGPQSQAGTEFALRSPDGRVIASRVPIPGWFSGANAGLAIVMLVESGYDLEQIGEVLERDGGIDAYVPGRLELVSNGEGPRLYVDYGHTPDAFEQALLAMRELTEGRVIMVFGADGDRDMTKRPEMGRIAASLADVVIVTDYNPRTEDPAAIRRVLVDAARATRPDGELHEIPDERAGIRKAVELAQPGDTILIAGPGHETSTEVAGHKLAYSARDEARVALREAGWQS</sequence>
<dbReference type="Gene3D" id="3.90.190.20">
    <property type="entry name" value="Mur ligase, C-terminal domain"/>
    <property type="match status" value="1"/>
</dbReference>
<keyword evidence="7 12" id="KW-0436">Ligase</keyword>
<dbReference type="GO" id="GO:0005524">
    <property type="term" value="F:ATP binding"/>
    <property type="evidence" value="ECO:0007669"/>
    <property type="project" value="UniProtKB-UniRule"/>
</dbReference>
<evidence type="ECO:0000259" key="9">
    <source>
        <dbReference type="Pfam" id="PF01225"/>
    </source>
</evidence>
<protein>
    <recommendedName>
        <fullName evidence="7">UDP-N-acetylmuramyl-tripeptide synthetase</fullName>
        <ecNumber evidence="7">6.3.2.-</ecNumber>
    </recommendedName>
    <alternativeName>
        <fullName evidence="7">UDP-MurNAc-tripeptide synthetase</fullName>
    </alternativeName>
</protein>
<evidence type="ECO:0000313" key="12">
    <source>
        <dbReference type="EMBL" id="KAB1650255.1"/>
    </source>
</evidence>
<feature type="binding site" evidence="7">
    <location>
        <begin position="128"/>
        <end position="134"/>
    </location>
    <ligand>
        <name>ATP</name>
        <dbReference type="ChEBI" id="CHEBI:30616"/>
    </ligand>
</feature>
<dbReference type="GO" id="GO:0051301">
    <property type="term" value="P:cell division"/>
    <property type="evidence" value="ECO:0007669"/>
    <property type="project" value="UniProtKB-KW"/>
</dbReference>
<dbReference type="AlphaFoldDB" id="A0A6H9WUA1"/>
<dbReference type="GO" id="GO:0000287">
    <property type="term" value="F:magnesium ion binding"/>
    <property type="evidence" value="ECO:0007669"/>
    <property type="project" value="UniProtKB-UniRule"/>
</dbReference>
<evidence type="ECO:0000256" key="2">
    <source>
        <dbReference type="ARBA" id="ARBA00022618"/>
    </source>
</evidence>
<feature type="binding site" evidence="7">
    <location>
        <begin position="170"/>
        <end position="171"/>
    </location>
    <ligand>
        <name>UDP-N-acetyl-alpha-D-muramoyl-L-alanyl-D-glutamate</name>
        <dbReference type="ChEBI" id="CHEBI:83900"/>
    </ligand>
</feature>
<name>A0A6H9WUA1_9MICO</name>
<evidence type="ECO:0000256" key="8">
    <source>
        <dbReference type="RuleBase" id="RU004135"/>
    </source>
</evidence>
<dbReference type="UniPathway" id="UPA00219"/>
<evidence type="ECO:0000256" key="1">
    <source>
        <dbReference type="ARBA" id="ARBA00005898"/>
    </source>
</evidence>
<dbReference type="SUPFAM" id="SSF63418">
    <property type="entry name" value="MurE/MurF N-terminal domain"/>
    <property type="match status" value="1"/>
</dbReference>
<reference evidence="12 13" key="1">
    <citation type="submission" date="2019-09" db="EMBL/GenBank/DDBJ databases">
        <title>Phylogeny of genus Pseudoclavibacter and closely related genus.</title>
        <authorList>
            <person name="Li Y."/>
        </authorList>
    </citation>
    <scope>NUCLEOTIDE SEQUENCE [LARGE SCALE GENOMIC DNA]</scope>
    <source>
        <strain evidence="12 13">EGI 60007</strain>
    </source>
</reference>
<keyword evidence="13" id="KW-1185">Reference proteome</keyword>
<keyword evidence="7" id="KW-0547">Nucleotide-binding</keyword>
<evidence type="ECO:0000259" key="10">
    <source>
        <dbReference type="Pfam" id="PF02875"/>
    </source>
</evidence>
<evidence type="ECO:0000256" key="7">
    <source>
        <dbReference type="HAMAP-Rule" id="MF_00208"/>
    </source>
</evidence>
<comment type="caution">
    <text evidence="7">Lacks conserved residue(s) required for the propagation of feature annotation.</text>
</comment>
<evidence type="ECO:0000259" key="11">
    <source>
        <dbReference type="Pfam" id="PF08245"/>
    </source>
</evidence>
<evidence type="ECO:0000256" key="6">
    <source>
        <dbReference type="ARBA" id="ARBA00023316"/>
    </source>
</evidence>
<keyword evidence="4 7" id="KW-0573">Peptidoglycan synthesis</keyword>
<dbReference type="InterPro" id="IPR004101">
    <property type="entry name" value="Mur_ligase_C"/>
</dbReference>
<dbReference type="Pfam" id="PF02875">
    <property type="entry name" value="Mur_ligase_C"/>
    <property type="match status" value="1"/>
</dbReference>
<dbReference type="SUPFAM" id="SSF53244">
    <property type="entry name" value="MurD-like peptide ligases, peptide-binding domain"/>
    <property type="match status" value="1"/>
</dbReference>
<comment type="pathway">
    <text evidence="7 8">Cell wall biogenesis; peptidoglycan biosynthesis.</text>
</comment>
<keyword evidence="3 7" id="KW-0133">Cell shape</keyword>
<keyword evidence="7" id="KW-0963">Cytoplasm</keyword>
<dbReference type="NCBIfam" id="TIGR01085">
    <property type="entry name" value="murE"/>
    <property type="match status" value="1"/>
</dbReference>
<dbReference type="Gene3D" id="3.40.1190.10">
    <property type="entry name" value="Mur-like, catalytic domain"/>
    <property type="match status" value="1"/>
</dbReference>
<feature type="binding site" evidence="7">
    <location>
        <position position="197"/>
    </location>
    <ligand>
        <name>UDP-N-acetyl-alpha-D-muramoyl-L-alanyl-D-glutamate</name>
        <dbReference type="ChEBI" id="CHEBI:83900"/>
    </ligand>
</feature>
<dbReference type="PANTHER" id="PTHR23135">
    <property type="entry name" value="MUR LIGASE FAMILY MEMBER"/>
    <property type="match status" value="1"/>
</dbReference>
<keyword evidence="6 7" id="KW-0961">Cell wall biogenesis/degradation</keyword>
<dbReference type="Proteomes" id="UP000431744">
    <property type="component" value="Unassembled WGS sequence"/>
</dbReference>
<gene>
    <name evidence="7" type="primary">murE</name>
    <name evidence="12" type="ORF">F8O04_08695</name>
</gene>
<dbReference type="InterPro" id="IPR036565">
    <property type="entry name" value="Mur-like_cat_sf"/>
</dbReference>
<dbReference type="PANTHER" id="PTHR23135:SF4">
    <property type="entry name" value="UDP-N-ACETYLMURAMOYL-L-ALANYL-D-GLUTAMATE--2,6-DIAMINOPIMELATE LIGASE MURE HOMOLOG, CHLOROPLASTIC"/>
    <property type="match status" value="1"/>
</dbReference>
<dbReference type="InterPro" id="IPR000713">
    <property type="entry name" value="Mur_ligase_N"/>
</dbReference>
<keyword evidence="2 7" id="KW-0132">Cell division</keyword>